<dbReference type="Pfam" id="PF07992">
    <property type="entry name" value="Pyr_redox_2"/>
    <property type="match status" value="1"/>
</dbReference>
<dbReference type="SUPFAM" id="SSF55424">
    <property type="entry name" value="FAD/NAD-linked reductases, dimerisation (C-terminal) domain"/>
    <property type="match status" value="1"/>
</dbReference>
<feature type="domain" description="FAD/NAD(P)-binding" evidence="5">
    <location>
        <begin position="5"/>
        <end position="306"/>
    </location>
</feature>
<comment type="cofactor">
    <cofactor evidence="1">
        <name>FAD</name>
        <dbReference type="ChEBI" id="CHEBI:57692"/>
    </cofactor>
</comment>
<dbReference type="Proteomes" id="UP000468687">
    <property type="component" value="Unassembled WGS sequence"/>
</dbReference>
<keyword evidence="8" id="KW-1185">Reference proteome</keyword>
<evidence type="ECO:0000256" key="3">
    <source>
        <dbReference type="ARBA" id="ARBA00022827"/>
    </source>
</evidence>
<sequence length="413" mass="42060">MSEEHLVVVGASLAGARAVQGARDAGFTGRVTLVGEEPHAPYDRPPLTKAALVDDPEPPPAWHLPDAAECPVDLRLGTRATGLDPVARVLATDSGDLPYDALVVATGARPRRLGVLDAPGVADHVHVVRTLEDARRLRSALVPGARVVVVGAGFVGGEVASAAVARGASVTVLEAGPTPLARVLGPPLAAIVVGLHPLHGVDLRCGTSVVAATAAGAAGADGPGVVLDLSDGSRLAADVVVVGIGADPATDWLAGSGLEVSDGVRCDATLRAAPGVHAAGDVARWTNAWDGAEQRIEQWTAAGDQGEVAGRNAVLGLRGDAGEECAVVPYFWSVWHGHRIQFAGALHGGVDEVAVLDGDPWGAPADGWAVVVRSADRVGAVLAVDRPGVLVRQRRHVAARAGWDEVLGARRAG</sequence>
<dbReference type="RefSeq" id="WP_163771241.1">
    <property type="nucleotide sequence ID" value="NZ_JAAGXA010000003.1"/>
</dbReference>
<dbReference type="AlphaFoldDB" id="A0A6P0HJR6"/>
<dbReference type="PANTHER" id="PTHR43557:SF2">
    <property type="entry name" value="RIESKE DOMAIN-CONTAINING PROTEIN-RELATED"/>
    <property type="match status" value="1"/>
</dbReference>
<feature type="domain" description="Reductase C-terminal" evidence="6">
    <location>
        <begin position="330"/>
        <end position="403"/>
    </location>
</feature>
<keyword evidence="4" id="KW-0560">Oxidoreductase</keyword>
<evidence type="ECO:0000256" key="2">
    <source>
        <dbReference type="ARBA" id="ARBA00022630"/>
    </source>
</evidence>
<dbReference type="PRINTS" id="PR00411">
    <property type="entry name" value="PNDRDTASEI"/>
</dbReference>
<dbReference type="InterPro" id="IPR050446">
    <property type="entry name" value="FAD-oxidoreductase/Apoptosis"/>
</dbReference>
<dbReference type="PRINTS" id="PR00368">
    <property type="entry name" value="FADPNR"/>
</dbReference>
<dbReference type="GO" id="GO:0005737">
    <property type="term" value="C:cytoplasm"/>
    <property type="evidence" value="ECO:0007669"/>
    <property type="project" value="TreeGrafter"/>
</dbReference>
<dbReference type="PANTHER" id="PTHR43557">
    <property type="entry name" value="APOPTOSIS-INDUCING FACTOR 1"/>
    <property type="match status" value="1"/>
</dbReference>
<dbReference type="Gene3D" id="3.30.390.30">
    <property type="match status" value="1"/>
</dbReference>
<evidence type="ECO:0000256" key="4">
    <source>
        <dbReference type="ARBA" id="ARBA00023002"/>
    </source>
</evidence>
<evidence type="ECO:0000313" key="8">
    <source>
        <dbReference type="Proteomes" id="UP000468687"/>
    </source>
</evidence>
<evidence type="ECO:0000313" key="7">
    <source>
        <dbReference type="EMBL" id="NEN77885.1"/>
    </source>
</evidence>
<accession>A0A6P0HJR6</accession>
<dbReference type="Pfam" id="PF14759">
    <property type="entry name" value="Reductase_C"/>
    <property type="match status" value="1"/>
</dbReference>
<keyword evidence="2" id="KW-0285">Flavoprotein</keyword>
<evidence type="ECO:0000259" key="5">
    <source>
        <dbReference type="Pfam" id="PF07992"/>
    </source>
</evidence>
<dbReference type="InterPro" id="IPR016156">
    <property type="entry name" value="FAD/NAD-linked_Rdtase_dimer_sf"/>
</dbReference>
<proteinExistence type="predicted"/>
<dbReference type="SUPFAM" id="SSF51905">
    <property type="entry name" value="FAD/NAD(P)-binding domain"/>
    <property type="match status" value="2"/>
</dbReference>
<dbReference type="EMBL" id="JAAGXA010000003">
    <property type="protein sequence ID" value="NEN77885.1"/>
    <property type="molecule type" value="Genomic_DNA"/>
</dbReference>
<organism evidence="7 8">
    <name type="scientific">Nocardioides zeae</name>
    <dbReference type="NCBI Taxonomy" id="1457234"/>
    <lineage>
        <taxon>Bacteria</taxon>
        <taxon>Bacillati</taxon>
        <taxon>Actinomycetota</taxon>
        <taxon>Actinomycetes</taxon>
        <taxon>Propionibacteriales</taxon>
        <taxon>Nocardioidaceae</taxon>
        <taxon>Nocardioides</taxon>
    </lineage>
</organism>
<dbReference type="InterPro" id="IPR023753">
    <property type="entry name" value="FAD/NAD-binding_dom"/>
</dbReference>
<dbReference type="Gene3D" id="3.50.50.60">
    <property type="entry name" value="FAD/NAD(P)-binding domain"/>
    <property type="match status" value="2"/>
</dbReference>
<keyword evidence="3" id="KW-0274">FAD</keyword>
<dbReference type="GO" id="GO:0016651">
    <property type="term" value="F:oxidoreductase activity, acting on NAD(P)H"/>
    <property type="evidence" value="ECO:0007669"/>
    <property type="project" value="TreeGrafter"/>
</dbReference>
<evidence type="ECO:0000259" key="6">
    <source>
        <dbReference type="Pfam" id="PF14759"/>
    </source>
</evidence>
<dbReference type="InterPro" id="IPR036188">
    <property type="entry name" value="FAD/NAD-bd_sf"/>
</dbReference>
<name>A0A6P0HJR6_9ACTN</name>
<evidence type="ECO:0000256" key="1">
    <source>
        <dbReference type="ARBA" id="ARBA00001974"/>
    </source>
</evidence>
<protein>
    <submittedName>
        <fullName evidence="7">FAD-dependent oxidoreductase</fullName>
    </submittedName>
</protein>
<reference evidence="7 8" key="1">
    <citation type="journal article" date="2014" name="Int. J. Syst. Evol. Microbiol.">
        <title>Nocardioides zeae sp. nov., isolated from the stem of Zea mays.</title>
        <authorList>
            <person name="Glaeser S.P."/>
            <person name="McInroy J.A."/>
            <person name="Busse H.J."/>
            <person name="Kampfer P."/>
        </authorList>
    </citation>
    <scope>NUCLEOTIDE SEQUENCE [LARGE SCALE GENOMIC DNA]</scope>
    <source>
        <strain evidence="7 8">JCM 30728</strain>
    </source>
</reference>
<comment type="caution">
    <text evidence="7">The sequence shown here is derived from an EMBL/GenBank/DDBJ whole genome shotgun (WGS) entry which is preliminary data.</text>
</comment>
<dbReference type="InterPro" id="IPR028202">
    <property type="entry name" value="Reductase_C"/>
</dbReference>
<gene>
    <name evidence="7" type="ORF">G3T38_06310</name>
</gene>